<dbReference type="Gene3D" id="3.40.50.10790">
    <property type="entry name" value="S-adenosyl-l-methionine hydroxide adenosyltransferase, N-terminal"/>
    <property type="match status" value="1"/>
</dbReference>
<protein>
    <submittedName>
        <fullName evidence="5">SAM-dependent chlorinase/fluorinase</fullName>
    </submittedName>
</protein>
<evidence type="ECO:0000313" key="6">
    <source>
        <dbReference type="Proteomes" id="UP001172083"/>
    </source>
</evidence>
<evidence type="ECO:0000313" key="5">
    <source>
        <dbReference type="EMBL" id="MDN5211328.1"/>
    </source>
</evidence>
<name>A0ABT8L0U3_9BACT</name>
<evidence type="ECO:0000259" key="4">
    <source>
        <dbReference type="Pfam" id="PF20257"/>
    </source>
</evidence>
<keyword evidence="6" id="KW-1185">Reference proteome</keyword>
<dbReference type="SUPFAM" id="SSF102522">
    <property type="entry name" value="Bacterial fluorinating enzyme, N-terminal domain"/>
    <property type="match status" value="1"/>
</dbReference>
<feature type="domain" description="S-adenosyl-l-methionine hydroxide adenosyltransferase N-terminal" evidence="3">
    <location>
        <begin position="4"/>
        <end position="145"/>
    </location>
</feature>
<dbReference type="Proteomes" id="UP001172083">
    <property type="component" value="Unassembled WGS sequence"/>
</dbReference>
<dbReference type="Gene3D" id="2.40.30.90">
    <property type="entry name" value="Bacterial fluorinating enzyme like"/>
    <property type="match status" value="1"/>
</dbReference>
<reference evidence="5" key="1">
    <citation type="submission" date="2023-06" db="EMBL/GenBank/DDBJ databases">
        <title>Genomic of Agaribacillus aureum.</title>
        <authorList>
            <person name="Wang G."/>
        </authorList>
    </citation>
    <scope>NUCLEOTIDE SEQUENCE</scope>
    <source>
        <strain evidence="5">BMA12</strain>
    </source>
</reference>
<dbReference type="PIRSF" id="PIRSF006779">
    <property type="entry name" value="UCP006779"/>
    <property type="match status" value="1"/>
</dbReference>
<dbReference type="InterPro" id="IPR046470">
    <property type="entry name" value="SAM_HAT_C"/>
</dbReference>
<dbReference type="InterPro" id="IPR023228">
    <property type="entry name" value="SAM_OH_AdoTrfase_N_sf"/>
</dbReference>
<evidence type="ECO:0000256" key="1">
    <source>
        <dbReference type="ARBA" id="ARBA00022691"/>
    </source>
</evidence>
<evidence type="ECO:0000256" key="2">
    <source>
        <dbReference type="ARBA" id="ARBA00024035"/>
    </source>
</evidence>
<sequence>MALITFLSDFGNCDHYVAAVKAKIYGVDSNIKTLDISHGIARFNIAHGSFVLKSVFRSFPEGTVHLVAVNSGYQVQPKFIALEVENHYFVGPDNGLLSLISDSQGSKVVKLPEAENNGHGYFPERDTMGLAAAQLAAGKKLEEIGEPYEQMKRMINKQVRATRQKISGSVIHVDHYGNLITNIEYRDFEILSKNKKYKINYGRTFADEIHAYQASVVQGESFHIFNSLGLLEIGINMGNGSELLGLEYDSPVHIIFED</sequence>
<dbReference type="Pfam" id="PF01887">
    <property type="entry name" value="SAM_HAT_N"/>
    <property type="match status" value="1"/>
</dbReference>
<dbReference type="InterPro" id="IPR002747">
    <property type="entry name" value="SAM_OH_AdoTrfase"/>
</dbReference>
<gene>
    <name evidence="5" type="ORF">QQ020_04675</name>
</gene>
<dbReference type="PANTHER" id="PTHR35092">
    <property type="entry name" value="CHLORINASE MJ1651"/>
    <property type="match status" value="1"/>
</dbReference>
<organism evidence="5 6">
    <name type="scientific">Agaribacillus aureus</name>
    <dbReference type="NCBI Taxonomy" id="3051825"/>
    <lineage>
        <taxon>Bacteria</taxon>
        <taxon>Pseudomonadati</taxon>
        <taxon>Bacteroidota</taxon>
        <taxon>Cytophagia</taxon>
        <taxon>Cytophagales</taxon>
        <taxon>Splendidivirgaceae</taxon>
        <taxon>Agaribacillus</taxon>
    </lineage>
</organism>
<dbReference type="SUPFAM" id="SSF101852">
    <property type="entry name" value="Bacterial fluorinating enzyme, C-terminal domain"/>
    <property type="match status" value="1"/>
</dbReference>
<proteinExistence type="inferred from homology"/>
<dbReference type="InterPro" id="IPR046469">
    <property type="entry name" value="SAM_HAT_N"/>
</dbReference>
<dbReference type="Pfam" id="PF20257">
    <property type="entry name" value="SAM_HAT_C"/>
    <property type="match status" value="1"/>
</dbReference>
<accession>A0ABT8L0U3</accession>
<dbReference type="EMBL" id="JAUJEB010000001">
    <property type="protein sequence ID" value="MDN5211328.1"/>
    <property type="molecule type" value="Genomic_DNA"/>
</dbReference>
<dbReference type="RefSeq" id="WP_346756663.1">
    <property type="nucleotide sequence ID" value="NZ_JAUJEB010000001.1"/>
</dbReference>
<evidence type="ECO:0000259" key="3">
    <source>
        <dbReference type="Pfam" id="PF01887"/>
    </source>
</evidence>
<comment type="similarity">
    <text evidence="2">Belongs to the SAM hydrolase / SAM-dependent halogenase family.</text>
</comment>
<feature type="domain" description="S-adenosyl-l-methionine hydroxide adenosyltransferase C-terminal" evidence="4">
    <location>
        <begin position="168"/>
        <end position="252"/>
    </location>
</feature>
<dbReference type="InterPro" id="IPR023227">
    <property type="entry name" value="SAM_OH_AdoTrfase_C_sf"/>
</dbReference>
<dbReference type="PANTHER" id="PTHR35092:SF1">
    <property type="entry name" value="CHLORINASE MJ1651"/>
    <property type="match status" value="1"/>
</dbReference>
<comment type="caution">
    <text evidence="5">The sequence shown here is derived from an EMBL/GenBank/DDBJ whole genome shotgun (WGS) entry which is preliminary data.</text>
</comment>
<keyword evidence="1" id="KW-0949">S-adenosyl-L-methionine</keyword>